<dbReference type="RefSeq" id="WP_090691926.1">
    <property type="nucleotide sequence ID" value="NZ_CADERL010000032.1"/>
</dbReference>
<reference evidence="2 3" key="1">
    <citation type="submission" date="2016-10" db="EMBL/GenBank/DDBJ databases">
        <authorList>
            <person name="de Groot N.N."/>
        </authorList>
    </citation>
    <scope>NUCLEOTIDE SEQUENCE [LARGE SCALE GENOMIC DNA]</scope>
    <source>
        <strain evidence="2 3">LMG 2247</strain>
    </source>
</reference>
<dbReference type="EMBL" id="FNCJ01000020">
    <property type="protein sequence ID" value="SDI29319.1"/>
    <property type="molecule type" value="Genomic_DNA"/>
</dbReference>
<organism evidence="2 3">
    <name type="scientific">Paraburkholderia phenazinium</name>
    <dbReference type="NCBI Taxonomy" id="60549"/>
    <lineage>
        <taxon>Bacteria</taxon>
        <taxon>Pseudomonadati</taxon>
        <taxon>Pseudomonadota</taxon>
        <taxon>Betaproteobacteria</taxon>
        <taxon>Burkholderiales</taxon>
        <taxon>Burkholderiaceae</taxon>
        <taxon>Paraburkholderia</taxon>
    </lineage>
</organism>
<accession>A0A1G8JDH3</accession>
<evidence type="ECO:0000313" key="2">
    <source>
        <dbReference type="EMBL" id="SDI29319.1"/>
    </source>
</evidence>
<evidence type="ECO:0000313" key="3">
    <source>
        <dbReference type="Proteomes" id="UP000199706"/>
    </source>
</evidence>
<feature type="domain" description="Surface-adhesin protein E-like" evidence="1">
    <location>
        <begin position="156"/>
        <end position="257"/>
    </location>
</feature>
<sequence length="486" mass="53071">MISKTDFLRRWRIAFVPLSFAIAGLSGNAIAMNWVPVPTDAMSTYLPESAIRIGDDIYLVEQGPVYRMEHGGAVRDDTMQSTSVEQIDCAAQRERTLLIDTYQGNRFLRLFESASRSYRQAVYRSESEGSPGLVRLRAICALPLYRERLVNIGRGGGDALFQIDTRSVRDSGKVRTVWARIDYPKITLNPPYGAPYDSIRESIALDCAAGNAQVLIRYYFSPEGGITDATKVLDQPPPSSPIESDPLFVQVAHAVCGAPIDPEHFSGPIGGSVIRVKSQTPEMPAIEVGPIPDDVRTAADAFSQALPGVARFSKATVTLTSSSSQFPQTQDVIELQPQQDGTTLLRESYHYFYVDRASVGGFAQLGSRMINNTPEIGGSLTEQLSTAISTFAEGATFNYRSSTRGSQPGGLVNHDETTCRIGKPLDASTLNAALPGRAWPIDCMAGDHSTRSGYYVETLRFFLVTESESNSYGKRISHIDAVSIEQ</sequence>
<protein>
    <recommendedName>
        <fullName evidence="1">Surface-adhesin protein E-like domain-containing protein</fullName>
    </recommendedName>
</protein>
<dbReference type="InterPro" id="IPR031939">
    <property type="entry name" value="Adhesin_E-like"/>
</dbReference>
<gene>
    <name evidence="2" type="ORF">SAMN05216466_12064</name>
</gene>
<dbReference type="Proteomes" id="UP000199706">
    <property type="component" value="Unassembled WGS sequence"/>
</dbReference>
<dbReference type="AlphaFoldDB" id="A0A1G8JDH3"/>
<proteinExistence type="predicted"/>
<name>A0A1G8JDH3_9BURK</name>
<dbReference type="OrthoDB" id="9057651at2"/>
<dbReference type="Pfam" id="PF16747">
    <property type="entry name" value="Adhesin_E"/>
    <property type="match status" value="1"/>
</dbReference>
<evidence type="ECO:0000259" key="1">
    <source>
        <dbReference type="Pfam" id="PF16747"/>
    </source>
</evidence>